<keyword evidence="4" id="KW-0233">DNA recombination</keyword>
<evidence type="ECO:0000256" key="1">
    <source>
        <dbReference type="ARBA" id="ARBA00003416"/>
    </source>
</evidence>
<feature type="compositionally biased region" description="Polar residues" evidence="6">
    <location>
        <begin position="400"/>
        <end position="410"/>
    </location>
</feature>
<evidence type="ECO:0000256" key="3">
    <source>
        <dbReference type="ARBA" id="ARBA00023054"/>
    </source>
</evidence>
<comment type="similarity">
    <text evidence="2">Belongs to the RmuC family.</text>
</comment>
<dbReference type="Proteomes" id="UP001243212">
    <property type="component" value="Unassembled WGS sequence"/>
</dbReference>
<dbReference type="InterPro" id="IPR003798">
    <property type="entry name" value="DNA_recombination_RmuC"/>
</dbReference>
<dbReference type="PANTHER" id="PTHR30563:SF0">
    <property type="entry name" value="DNA RECOMBINATION PROTEIN RMUC"/>
    <property type="match status" value="1"/>
</dbReference>
<feature type="region of interest" description="Disordered" evidence="6">
    <location>
        <begin position="389"/>
        <end position="410"/>
    </location>
</feature>
<keyword evidence="3 5" id="KW-0175">Coiled coil</keyword>
<evidence type="ECO:0000256" key="2">
    <source>
        <dbReference type="ARBA" id="ARBA00009840"/>
    </source>
</evidence>
<accession>A0ABT9NFC3</accession>
<gene>
    <name evidence="7" type="ORF">J2S70_000673</name>
</gene>
<evidence type="ECO:0000256" key="4">
    <source>
        <dbReference type="ARBA" id="ARBA00023172"/>
    </source>
</evidence>
<dbReference type="RefSeq" id="WP_307682334.1">
    <property type="nucleotide sequence ID" value="NZ_JAUSQX010000001.1"/>
</dbReference>
<sequence>MTISSASLLLFIALALAIGVLVGFLLGKSRANFAIVNSAQEVASAREQAASAQARAERLLEENESLIERSKSDADVLRALGPINKQIDLVSDHVRRLESKTASQHSEVVTQLRKDAQVSVELAETTSSLKAALRTTTARGRWGEVQLRRVIEAAGMLEHVDVDFQVGSAKFADGKETRLRPDAIIHLPGNGHIAIDAKVPMDAYLLGMEISADDLESATERSELLARHAKAVRGHVDALVKRDYSKDFPDSPQLTIMFLPSESLLAEATQSDPTLLDHAFTNGIALASPVTLLAILRAVASVWSSSAASAEAREIVKLGRELVGRIRVFAGHLDRLGKSLGLSINHYNKAVSSLESRLLSKVKEFDSLEASELDVPTQVSPDAAQVREMRAPELTLENPEITSQHPKIEH</sequence>
<protein>
    <submittedName>
        <fullName evidence="7">DNA recombination protein RmuC</fullName>
    </submittedName>
</protein>
<name>A0ABT9NFC3_9ACTO</name>
<reference evidence="7 8" key="1">
    <citation type="submission" date="2023-07" db="EMBL/GenBank/DDBJ databases">
        <title>Sequencing the genomes of 1000 actinobacteria strains.</title>
        <authorList>
            <person name="Klenk H.-P."/>
        </authorList>
    </citation>
    <scope>NUCLEOTIDE SEQUENCE [LARGE SCALE GENOMIC DNA]</scope>
    <source>
        <strain evidence="7 8">DSM 17163</strain>
    </source>
</reference>
<evidence type="ECO:0000256" key="5">
    <source>
        <dbReference type="SAM" id="Coils"/>
    </source>
</evidence>
<evidence type="ECO:0000256" key="6">
    <source>
        <dbReference type="SAM" id="MobiDB-lite"/>
    </source>
</evidence>
<comment type="function">
    <text evidence="1">Involved in DNA recombination.</text>
</comment>
<proteinExistence type="inferred from homology"/>
<organism evidence="7 8">
    <name type="scientific">Trueperella bonasi</name>
    <dbReference type="NCBI Taxonomy" id="312286"/>
    <lineage>
        <taxon>Bacteria</taxon>
        <taxon>Bacillati</taxon>
        <taxon>Actinomycetota</taxon>
        <taxon>Actinomycetes</taxon>
        <taxon>Actinomycetales</taxon>
        <taxon>Actinomycetaceae</taxon>
        <taxon>Trueperella</taxon>
    </lineage>
</organism>
<dbReference type="Pfam" id="PF02646">
    <property type="entry name" value="RmuC"/>
    <property type="match status" value="1"/>
</dbReference>
<keyword evidence="8" id="KW-1185">Reference proteome</keyword>
<dbReference type="PANTHER" id="PTHR30563">
    <property type="entry name" value="DNA RECOMBINATION PROTEIN RMUC"/>
    <property type="match status" value="1"/>
</dbReference>
<comment type="caution">
    <text evidence="7">The sequence shown here is derived from an EMBL/GenBank/DDBJ whole genome shotgun (WGS) entry which is preliminary data.</text>
</comment>
<evidence type="ECO:0000313" key="7">
    <source>
        <dbReference type="EMBL" id="MDP9806091.1"/>
    </source>
</evidence>
<dbReference type="EMBL" id="JAUSQX010000001">
    <property type="protein sequence ID" value="MDP9806091.1"/>
    <property type="molecule type" value="Genomic_DNA"/>
</dbReference>
<feature type="coiled-coil region" evidence="5">
    <location>
        <begin position="35"/>
        <end position="69"/>
    </location>
</feature>
<evidence type="ECO:0000313" key="8">
    <source>
        <dbReference type="Proteomes" id="UP001243212"/>
    </source>
</evidence>